<reference evidence="9 10" key="1">
    <citation type="submission" date="2018-03" db="EMBL/GenBank/DDBJ databases">
        <title>A gene transfer event suggests a long-term partnership between eustigmatophyte algae and a novel lineage of endosymbiotic bacteria.</title>
        <authorList>
            <person name="Yurchenko T."/>
            <person name="Sevcikova T."/>
            <person name="Pribyl P."/>
            <person name="El Karkouri K."/>
            <person name="Klimes V."/>
            <person name="Amaral R."/>
            <person name="Zbrankova V."/>
            <person name="Kim E."/>
            <person name="Raoult D."/>
            <person name="Santos L.M.A."/>
            <person name="Elias M."/>
        </authorList>
    </citation>
    <scope>NUCLEOTIDE SEQUENCE [LARGE SCALE GENOMIC DNA]</scope>
    <source>
        <strain evidence="9">CCALA 838</strain>
    </source>
</reference>
<feature type="transmembrane region" description="Helical" evidence="7">
    <location>
        <begin position="12"/>
        <end position="37"/>
    </location>
</feature>
<feature type="domain" description="M23ase beta-sheet core" evidence="8">
    <location>
        <begin position="299"/>
        <end position="396"/>
    </location>
</feature>
<dbReference type="OrthoDB" id="9805070at2"/>
<evidence type="ECO:0000313" key="9">
    <source>
        <dbReference type="EMBL" id="AVP87775.1"/>
    </source>
</evidence>
<evidence type="ECO:0000256" key="5">
    <source>
        <dbReference type="ARBA" id="ARBA00022833"/>
    </source>
</evidence>
<dbReference type="PANTHER" id="PTHR21666:SF288">
    <property type="entry name" value="CELL DIVISION PROTEIN YTFB"/>
    <property type="match status" value="1"/>
</dbReference>
<name>A0A2P1P944_9RICK</name>
<protein>
    <submittedName>
        <fullName evidence="9">Membrane protein</fullName>
    </submittedName>
</protein>
<evidence type="ECO:0000256" key="1">
    <source>
        <dbReference type="ARBA" id="ARBA00001947"/>
    </source>
</evidence>
<dbReference type="InterPro" id="IPR011055">
    <property type="entry name" value="Dup_hybrid_motif"/>
</dbReference>
<evidence type="ECO:0000313" key="10">
    <source>
        <dbReference type="Proteomes" id="UP000241762"/>
    </source>
</evidence>
<dbReference type="InterPro" id="IPR050570">
    <property type="entry name" value="Cell_wall_metabolism_enzyme"/>
</dbReference>
<keyword evidence="3" id="KW-0479">Metal-binding</keyword>
<dbReference type="CDD" id="cd12797">
    <property type="entry name" value="M23_peptidase"/>
    <property type="match status" value="1"/>
</dbReference>
<dbReference type="PANTHER" id="PTHR21666">
    <property type="entry name" value="PEPTIDASE-RELATED"/>
    <property type="match status" value="1"/>
</dbReference>
<gene>
    <name evidence="9" type="ORF">phytr_8430</name>
</gene>
<comment type="cofactor">
    <cofactor evidence="1">
        <name>Zn(2+)</name>
        <dbReference type="ChEBI" id="CHEBI:29105"/>
    </cofactor>
</comment>
<keyword evidence="5" id="KW-0862">Zinc</keyword>
<accession>A0A2P1P944</accession>
<keyword evidence="10" id="KW-1185">Reference proteome</keyword>
<dbReference type="EMBL" id="CP027845">
    <property type="protein sequence ID" value="AVP87775.1"/>
    <property type="molecule type" value="Genomic_DNA"/>
</dbReference>
<dbReference type="KEGG" id="ptc:phytr_8430"/>
<keyword evidence="7" id="KW-0812">Transmembrane</keyword>
<keyword evidence="7" id="KW-1133">Transmembrane helix</keyword>
<dbReference type="Proteomes" id="UP000241762">
    <property type="component" value="Chromosome"/>
</dbReference>
<evidence type="ECO:0000256" key="6">
    <source>
        <dbReference type="ARBA" id="ARBA00023049"/>
    </source>
</evidence>
<dbReference type="SUPFAM" id="SSF51261">
    <property type="entry name" value="Duplicated hybrid motif"/>
    <property type="match status" value="1"/>
</dbReference>
<dbReference type="Gene3D" id="3.10.450.350">
    <property type="match status" value="1"/>
</dbReference>
<keyword evidence="7" id="KW-0472">Membrane</keyword>
<keyword evidence="2" id="KW-0645">Protease</keyword>
<dbReference type="AlphaFoldDB" id="A0A2P1P944"/>
<proteinExistence type="predicted"/>
<evidence type="ECO:0000256" key="2">
    <source>
        <dbReference type="ARBA" id="ARBA00022670"/>
    </source>
</evidence>
<dbReference type="GO" id="GO:0046872">
    <property type="term" value="F:metal ion binding"/>
    <property type="evidence" value="ECO:0007669"/>
    <property type="project" value="UniProtKB-KW"/>
</dbReference>
<dbReference type="Gene3D" id="2.70.70.10">
    <property type="entry name" value="Glucose Permease (Domain IIA)"/>
    <property type="match status" value="1"/>
</dbReference>
<dbReference type="RefSeq" id="WP_106874621.1">
    <property type="nucleotide sequence ID" value="NZ_CP027845.1"/>
</dbReference>
<keyword evidence="4" id="KW-0378">Hydrolase</keyword>
<dbReference type="GO" id="GO:0004222">
    <property type="term" value="F:metalloendopeptidase activity"/>
    <property type="evidence" value="ECO:0007669"/>
    <property type="project" value="TreeGrafter"/>
</dbReference>
<sequence length="446" mass="50625">MYFNELKRNFDYYKALAKLFFITCLSCAVFMSVSIILNDKSSSLNLSDQTTTEENLDDDIEQQPDQTAHLDIVVNQDMLLSALLKSKSINPKEVTILEQELKKRKIPQKVYKGDKLKITLKNTDQEDMFNIWQLGLYSFKNSLQLDAFKKDDNFIIQNQSIELMKSFVKISSPINSSLFDTLKKLNIPLNSINELIKSYSHQIDFQRQVKANDKIELIVEKYAEVEGNLFYYGHIAFSKLSLGKNTYPLYRYSWGNNQTEYFSKDGHTYKKNLLKNPIQATRISSHFGSRKHPILGYTRMHKGVDFAAPRGTPIYAAGDGVITGMGRKGGYGNFVQIKHHSSLSTFYAHISKFHPSIKPGTRIKQGKVIAYVGATGTASGPHLHYEVHINGRAVNPLSIKTSTANLLSPLEVKKFRKYRDYLHEVSKVLDTKDTYVLGKTASSSNG</sequence>
<dbReference type="InterPro" id="IPR016047">
    <property type="entry name" value="M23ase_b-sheet_dom"/>
</dbReference>
<dbReference type="Pfam" id="PF01551">
    <property type="entry name" value="Peptidase_M23"/>
    <property type="match status" value="1"/>
</dbReference>
<evidence type="ECO:0000259" key="8">
    <source>
        <dbReference type="Pfam" id="PF01551"/>
    </source>
</evidence>
<keyword evidence="6" id="KW-0482">Metalloprotease</keyword>
<evidence type="ECO:0000256" key="7">
    <source>
        <dbReference type="SAM" id="Phobius"/>
    </source>
</evidence>
<evidence type="ECO:0000256" key="3">
    <source>
        <dbReference type="ARBA" id="ARBA00022723"/>
    </source>
</evidence>
<evidence type="ECO:0000256" key="4">
    <source>
        <dbReference type="ARBA" id="ARBA00022801"/>
    </source>
</evidence>
<organism evidence="9 10">
    <name type="scientific">Candidatus Phycorickettsia trachydisci</name>
    <dbReference type="NCBI Taxonomy" id="2115978"/>
    <lineage>
        <taxon>Bacteria</taxon>
        <taxon>Pseudomonadati</taxon>
        <taxon>Pseudomonadota</taxon>
        <taxon>Alphaproteobacteria</taxon>
        <taxon>Rickettsiales</taxon>
        <taxon>Rickettsiaceae</taxon>
        <taxon>Candidatus Phycorickettsia</taxon>
    </lineage>
</organism>
<dbReference type="GO" id="GO:0006508">
    <property type="term" value="P:proteolysis"/>
    <property type="evidence" value="ECO:0007669"/>
    <property type="project" value="UniProtKB-KW"/>
</dbReference>